<name>A0A8B8ZM64_PHODC</name>
<accession>A0A8B8ZM64</accession>
<reference evidence="3" key="1">
    <citation type="submission" date="2025-08" db="UniProtKB">
        <authorList>
            <consortium name="RefSeq"/>
        </authorList>
    </citation>
    <scope>IDENTIFICATION</scope>
    <source>
        <tissue evidence="3">Young leaves</tissue>
    </source>
</reference>
<evidence type="ECO:0000313" key="3">
    <source>
        <dbReference type="RefSeq" id="XP_038974417.1"/>
    </source>
</evidence>
<evidence type="ECO:0000313" key="2">
    <source>
        <dbReference type="Proteomes" id="UP000228380"/>
    </source>
</evidence>
<dbReference type="InterPro" id="IPR008547">
    <property type="entry name" value="DUF829_TMEM53"/>
</dbReference>
<dbReference type="KEGG" id="pda:103718678"/>
<dbReference type="PANTHER" id="PTHR12265">
    <property type="entry name" value="TRANSMEMBRANE PROTEIN 53"/>
    <property type="match status" value="1"/>
</dbReference>
<sequence>MPPPPTPPLHEPPLAATAHPPPASVAARPLSGANGLAGGEVFSAAADGGPAPSRGPLQQPDPPPGFSFEEIRLYGFDHRNLESPLNDEIKISGVPSSIISGNVGTWRSVLLGEEGRVGRQDVEGIVVVFAWLSSEARDLKPYIDIYWSLGWSCLVCHADFLTLFFSDKARSLACGVLDELVKELEYRPLPIVLATFSGGSKGCMYMVLQLLEGECGGQVSLDDISL</sequence>
<evidence type="ECO:0000256" key="1">
    <source>
        <dbReference type="SAM" id="MobiDB-lite"/>
    </source>
</evidence>
<organism evidence="2 3">
    <name type="scientific">Phoenix dactylifera</name>
    <name type="common">Date palm</name>
    <dbReference type="NCBI Taxonomy" id="42345"/>
    <lineage>
        <taxon>Eukaryota</taxon>
        <taxon>Viridiplantae</taxon>
        <taxon>Streptophyta</taxon>
        <taxon>Embryophyta</taxon>
        <taxon>Tracheophyta</taxon>
        <taxon>Spermatophyta</taxon>
        <taxon>Magnoliopsida</taxon>
        <taxon>Liliopsida</taxon>
        <taxon>Arecaceae</taxon>
        <taxon>Coryphoideae</taxon>
        <taxon>Phoeniceae</taxon>
        <taxon>Phoenix</taxon>
    </lineage>
</organism>
<feature type="region of interest" description="Disordered" evidence="1">
    <location>
        <begin position="1"/>
        <end position="62"/>
    </location>
</feature>
<dbReference type="GeneID" id="103718678"/>
<feature type="compositionally biased region" description="Pro residues" evidence="1">
    <location>
        <begin position="1"/>
        <end position="11"/>
    </location>
</feature>
<dbReference type="Pfam" id="PF05705">
    <property type="entry name" value="DUF829"/>
    <property type="match status" value="1"/>
</dbReference>
<dbReference type="AlphaFoldDB" id="A0A8B8ZM64"/>
<gene>
    <name evidence="3" type="primary">LOC103718678</name>
</gene>
<dbReference type="OrthoDB" id="1712239at2759"/>
<dbReference type="Proteomes" id="UP000228380">
    <property type="component" value="Unplaced"/>
</dbReference>
<protein>
    <submittedName>
        <fullName evidence="3">Uncharacterized protein LOC103718678</fullName>
    </submittedName>
</protein>
<dbReference type="PANTHER" id="PTHR12265:SF0">
    <property type="entry name" value="EXPRESSED PROTEIN"/>
    <property type="match status" value="1"/>
</dbReference>
<proteinExistence type="predicted"/>
<keyword evidence="2" id="KW-1185">Reference proteome</keyword>
<dbReference type="RefSeq" id="XP_038974417.1">
    <property type="nucleotide sequence ID" value="XM_039118489.1"/>
</dbReference>